<sequence length="261" mass="29337">MITTPRREGEGSEDRDDGDGLLETNETTVITAVSSIETTVIIDLNPICRPNFNSVKVHHGGTFVNIHGDLQYIDGEETIWDNCDIDRWSFFELKDGLAEMGHKEKYDMWLADPNVRLKDTLRPIVDDRGAMEMGLVGLAVGMVDLYLLHTPFEFTEILALPSNEPPPAPDTDDGKDNDGVEEDNDGDGVEEDNDGDDDKEDGDQSDDSDADSAADIRFNDSEEEDVEEDYFDSGDGAKEQRTKRRYFMFKEMFCFGSLSYF</sequence>
<dbReference type="Pfam" id="PF26130">
    <property type="entry name" value="PB1-like"/>
    <property type="match status" value="1"/>
</dbReference>
<dbReference type="InterPro" id="IPR058594">
    <property type="entry name" value="PB1-like_dom_pln"/>
</dbReference>
<proteinExistence type="predicted"/>
<dbReference type="AlphaFoldDB" id="A0A834WYY6"/>
<feature type="region of interest" description="Disordered" evidence="1">
    <location>
        <begin position="159"/>
        <end position="237"/>
    </location>
</feature>
<feature type="region of interest" description="Disordered" evidence="1">
    <location>
        <begin position="1"/>
        <end position="22"/>
    </location>
</feature>
<accession>A0A834WYY6</accession>
<comment type="caution">
    <text evidence="3">The sequence shown here is derived from an EMBL/GenBank/DDBJ whole genome shotgun (WGS) entry which is preliminary data.</text>
</comment>
<dbReference type="EMBL" id="JAAIUW010000004">
    <property type="protein sequence ID" value="KAF7835385.1"/>
    <property type="molecule type" value="Genomic_DNA"/>
</dbReference>
<name>A0A834WYY6_9FABA</name>
<evidence type="ECO:0000313" key="4">
    <source>
        <dbReference type="Proteomes" id="UP000634136"/>
    </source>
</evidence>
<gene>
    <name evidence="3" type="ORF">G2W53_010244</name>
</gene>
<feature type="compositionally biased region" description="Acidic residues" evidence="1">
    <location>
        <begin position="221"/>
        <end position="232"/>
    </location>
</feature>
<evidence type="ECO:0000256" key="1">
    <source>
        <dbReference type="SAM" id="MobiDB-lite"/>
    </source>
</evidence>
<organism evidence="3 4">
    <name type="scientific">Senna tora</name>
    <dbReference type="NCBI Taxonomy" id="362788"/>
    <lineage>
        <taxon>Eukaryota</taxon>
        <taxon>Viridiplantae</taxon>
        <taxon>Streptophyta</taxon>
        <taxon>Embryophyta</taxon>
        <taxon>Tracheophyta</taxon>
        <taxon>Spermatophyta</taxon>
        <taxon>Magnoliopsida</taxon>
        <taxon>eudicotyledons</taxon>
        <taxon>Gunneridae</taxon>
        <taxon>Pentapetalae</taxon>
        <taxon>rosids</taxon>
        <taxon>fabids</taxon>
        <taxon>Fabales</taxon>
        <taxon>Fabaceae</taxon>
        <taxon>Caesalpinioideae</taxon>
        <taxon>Cassia clade</taxon>
        <taxon>Senna</taxon>
    </lineage>
</organism>
<protein>
    <recommendedName>
        <fullName evidence="2">PB1-like domain-containing protein</fullName>
    </recommendedName>
</protein>
<dbReference type="OrthoDB" id="1752300at2759"/>
<dbReference type="Proteomes" id="UP000634136">
    <property type="component" value="Unassembled WGS sequence"/>
</dbReference>
<reference evidence="3" key="1">
    <citation type="submission" date="2020-09" db="EMBL/GenBank/DDBJ databases">
        <title>Genome-Enabled Discovery of Anthraquinone Biosynthesis in Senna tora.</title>
        <authorList>
            <person name="Kang S.-H."/>
            <person name="Pandey R.P."/>
            <person name="Lee C.-M."/>
            <person name="Sim J.-S."/>
            <person name="Jeong J.-T."/>
            <person name="Choi B.-S."/>
            <person name="Jung M."/>
            <person name="Ginzburg D."/>
            <person name="Zhao K."/>
            <person name="Won S.Y."/>
            <person name="Oh T.-J."/>
            <person name="Yu Y."/>
            <person name="Kim N.-H."/>
            <person name="Lee O.R."/>
            <person name="Lee T.-H."/>
            <person name="Bashyal P."/>
            <person name="Kim T.-S."/>
            <person name="Lee W.-H."/>
            <person name="Kawkins C."/>
            <person name="Kim C.-K."/>
            <person name="Kim J.S."/>
            <person name="Ahn B.O."/>
            <person name="Rhee S.Y."/>
            <person name="Sohng J.K."/>
        </authorList>
    </citation>
    <scope>NUCLEOTIDE SEQUENCE</scope>
    <source>
        <tissue evidence="3">Leaf</tissue>
    </source>
</reference>
<evidence type="ECO:0000259" key="2">
    <source>
        <dbReference type="Pfam" id="PF26130"/>
    </source>
</evidence>
<feature type="domain" description="PB1-like" evidence="2">
    <location>
        <begin position="54"/>
        <end position="141"/>
    </location>
</feature>
<evidence type="ECO:0000313" key="3">
    <source>
        <dbReference type="EMBL" id="KAF7835385.1"/>
    </source>
</evidence>
<feature type="compositionally biased region" description="Acidic residues" evidence="1">
    <location>
        <begin position="179"/>
        <end position="212"/>
    </location>
</feature>
<feature type="compositionally biased region" description="Basic and acidic residues" evidence="1">
    <location>
        <begin position="1"/>
        <end position="12"/>
    </location>
</feature>
<keyword evidence="4" id="KW-1185">Reference proteome</keyword>